<keyword evidence="2" id="KW-1185">Reference proteome</keyword>
<protein>
    <recommendedName>
        <fullName evidence="3">Reverse transcriptase zinc-binding domain-containing protein</fullName>
    </recommendedName>
</protein>
<evidence type="ECO:0000313" key="1">
    <source>
        <dbReference type="EMBL" id="KAL2634234.1"/>
    </source>
</evidence>
<accession>A0ABD1YTY2</accession>
<evidence type="ECO:0008006" key="3">
    <source>
        <dbReference type="Google" id="ProtNLM"/>
    </source>
</evidence>
<evidence type="ECO:0000313" key="2">
    <source>
        <dbReference type="Proteomes" id="UP001605036"/>
    </source>
</evidence>
<dbReference type="EMBL" id="JBHFFA010000003">
    <property type="protein sequence ID" value="KAL2634234.1"/>
    <property type="molecule type" value="Genomic_DNA"/>
</dbReference>
<dbReference type="Gene3D" id="3.60.10.10">
    <property type="entry name" value="Endonuclease/exonuclease/phosphatase"/>
    <property type="match status" value="1"/>
</dbReference>
<comment type="caution">
    <text evidence="1">The sequence shown here is derived from an EMBL/GenBank/DDBJ whole genome shotgun (WGS) entry which is preliminary data.</text>
</comment>
<proteinExistence type="predicted"/>
<reference evidence="1 2" key="1">
    <citation type="submission" date="2024-09" db="EMBL/GenBank/DDBJ databases">
        <title>Chromosome-scale assembly of Riccia fluitans.</title>
        <authorList>
            <person name="Paukszto L."/>
            <person name="Sawicki J."/>
            <person name="Karawczyk K."/>
            <person name="Piernik-Szablinska J."/>
            <person name="Szczecinska M."/>
            <person name="Mazdziarz M."/>
        </authorList>
    </citation>
    <scope>NUCLEOTIDE SEQUENCE [LARGE SCALE GENOMIC DNA]</scope>
    <source>
        <strain evidence="1">Rf_01</strain>
        <tissue evidence="1">Aerial parts of the thallus</tissue>
    </source>
</reference>
<dbReference type="PANTHER" id="PTHR33116:SF78">
    <property type="entry name" value="OS12G0587133 PROTEIN"/>
    <property type="match status" value="1"/>
</dbReference>
<dbReference type="SUPFAM" id="SSF56219">
    <property type="entry name" value="DNase I-like"/>
    <property type="match status" value="1"/>
</dbReference>
<dbReference type="InterPro" id="IPR036691">
    <property type="entry name" value="Endo/exonu/phosph_ase_sf"/>
</dbReference>
<dbReference type="AlphaFoldDB" id="A0ABD1YTY2"/>
<dbReference type="PANTHER" id="PTHR33116">
    <property type="entry name" value="REVERSE TRANSCRIPTASE ZINC-BINDING DOMAIN-CONTAINING PROTEIN-RELATED-RELATED"/>
    <property type="match status" value="1"/>
</dbReference>
<organism evidence="1 2">
    <name type="scientific">Riccia fluitans</name>
    <dbReference type="NCBI Taxonomy" id="41844"/>
    <lineage>
        <taxon>Eukaryota</taxon>
        <taxon>Viridiplantae</taxon>
        <taxon>Streptophyta</taxon>
        <taxon>Embryophyta</taxon>
        <taxon>Marchantiophyta</taxon>
        <taxon>Marchantiopsida</taxon>
        <taxon>Marchantiidae</taxon>
        <taxon>Marchantiales</taxon>
        <taxon>Ricciaceae</taxon>
        <taxon>Riccia</taxon>
    </lineage>
</organism>
<dbReference type="Proteomes" id="UP001605036">
    <property type="component" value="Unassembled WGS sequence"/>
</dbReference>
<sequence>MEDATRIQVAAEGELLAEEVNSGEDEKAESSLVKLSNKGGIVRNLRAKQNTMFKSAGGKKALVGLESASSRDPDSRRLSGIKALARKGRAPRKKDVGGGKGGVKAIGLQEVKWNGWGTQRWLKSIFKDGTVIFDQPRRSKGGMALILHGSLCVLETGVGGDGRVAWAKVQNGDSWFGILSVYAPNKRRVRIEFWDKIKWMIRDGEWVILGNFNQVDLPEDAVGRSTLVCGREERWWHQFLVEKGLVDGFICAARRMDGRYTRVARKAGRLEASRLDMFYFTSGAGWFCHVREVKHHGSSRLSDHCLVSVVIQMSSEEGVRKRESYFKMNFYDLQDPEVMKRVHAAWQDEVVEVLDSRRRWARGWQRVKHVLKEVRSEKSEQRKRDEGLPQEIELRREMLPTEYSPEEVEALAKAEGRLKDLEIQKAREWKIRSRDKWITEDVAPARYFFVKLRAKWAQEAIQALENSDGEVVTKNEGILDFIHLFYQSLFSAEPESVEKVRARGEVVGLLDRELSEMDRNRMSAVPDRDEIEKVVLGMARYKSPGQDGLTMEKANFDELLKILEEYELASGAKVNIAKSLVMPLGSKEVPTWVDELGCEVGGSGRAFRYLGVQMGVDLLGNESITAALRKLNSRILQWENFYLPWAARVILIKLILAQIPSFVMMAVGCLVKDAKRVEQCCRQFLWGVNEQGTLKKPLIAWGKIAQPKDQGGLGLMGFKDRSGALQMRYVTAILDGRNVEWIWIAKRMMQIKLLTGPCKQERKLWTSEMALLLLSSWKFEEAPTVDRLLKVWFRFWKFFRFSSESTVVPANLPIVSLKKWWMLIGEECPDTFATIEECAKKLGAVKMGDVSKEEWGQEIGVIRTGEARVGNVEAGAFVLRWLLQAQITDRPLQQVVGWIWQPDVLVGERWELPNRIWLRMLYSRSPSVEGLNRHWRVEQNDDFWRSRWRLLWAGKALMKHRTWIWKLLQLGLPTCEQAEKWDKSDGKYPWCSGEKESIAHLVWECRKNRNRVSWLSEICVGGSFSTLTLLQVLDYCLKSQALTLAGLTLLSEHCLACWKERNGLVFEKKREVASPRLVFLRAKVSVEAGWSRLRGEKRERVRGKDELFMAKAMTALQEQEERERIMGRILNSCEEMSRLTKFDLGASVGLQFSKLSRVLATSDSSSSDGDASEDSVFV</sequence>
<gene>
    <name evidence="1" type="ORF">R1flu_005713</name>
</gene>
<name>A0ABD1YTY2_9MARC</name>